<evidence type="ECO:0000256" key="11">
    <source>
        <dbReference type="ARBA" id="ARBA00023316"/>
    </source>
</evidence>
<dbReference type="Proteomes" id="UP000092952">
    <property type="component" value="Chromosome"/>
</dbReference>
<keyword evidence="5 18" id="KW-0121">Carboxypeptidase</keyword>
<dbReference type="SUPFAM" id="SSF69189">
    <property type="entry name" value="Penicillin-binding protein associated domain"/>
    <property type="match status" value="1"/>
</dbReference>
<evidence type="ECO:0000256" key="10">
    <source>
        <dbReference type="ARBA" id="ARBA00022984"/>
    </source>
</evidence>
<proteinExistence type="inferred from homology"/>
<dbReference type="GO" id="GO:0071555">
    <property type="term" value="P:cell wall organization"/>
    <property type="evidence" value="ECO:0007669"/>
    <property type="project" value="UniProtKB-KW"/>
</dbReference>
<evidence type="ECO:0000256" key="14">
    <source>
        <dbReference type="PIRSR" id="PIRSR618044-2"/>
    </source>
</evidence>
<dbReference type="Gene3D" id="2.60.410.10">
    <property type="entry name" value="D-Ala-D-Ala carboxypeptidase, C-terminal domain"/>
    <property type="match status" value="1"/>
</dbReference>
<gene>
    <name evidence="18" type="ORF">PG2T_10440</name>
</gene>
<dbReference type="PRINTS" id="PR00725">
    <property type="entry name" value="DADACBPTASE1"/>
</dbReference>
<feature type="signal peptide" evidence="16">
    <location>
        <begin position="1"/>
        <end position="23"/>
    </location>
</feature>
<dbReference type="InterPro" id="IPR018044">
    <property type="entry name" value="Peptidase_S11"/>
</dbReference>
<dbReference type="Gene3D" id="3.40.710.10">
    <property type="entry name" value="DD-peptidase/beta-lactamase superfamily"/>
    <property type="match status" value="1"/>
</dbReference>
<evidence type="ECO:0000256" key="8">
    <source>
        <dbReference type="ARBA" id="ARBA00022801"/>
    </source>
</evidence>
<dbReference type="InterPro" id="IPR012338">
    <property type="entry name" value="Beta-lactam/transpept-like"/>
</dbReference>
<evidence type="ECO:0000256" key="9">
    <source>
        <dbReference type="ARBA" id="ARBA00022960"/>
    </source>
</evidence>
<feature type="chain" id="PRO_5008533027" description="serine-type D-Ala-D-Ala carboxypeptidase" evidence="16">
    <location>
        <begin position="24"/>
        <end position="382"/>
    </location>
</feature>
<dbReference type="EC" id="3.4.16.4" evidence="4"/>
<dbReference type="KEGG" id="gbi:PG2T_10440"/>
<evidence type="ECO:0000256" key="1">
    <source>
        <dbReference type="ARBA" id="ARBA00003217"/>
    </source>
</evidence>
<feature type="active site" description="Acyl-ester intermediate" evidence="13">
    <location>
        <position position="63"/>
    </location>
</feature>
<dbReference type="GO" id="GO:0006508">
    <property type="term" value="P:proteolysis"/>
    <property type="evidence" value="ECO:0007669"/>
    <property type="project" value="UniProtKB-KW"/>
</dbReference>
<dbReference type="SUPFAM" id="SSF56601">
    <property type="entry name" value="beta-lactamase/transpeptidase-like"/>
    <property type="match status" value="1"/>
</dbReference>
<evidence type="ECO:0000256" key="3">
    <source>
        <dbReference type="ARBA" id="ARBA00007164"/>
    </source>
</evidence>
<keyword evidence="11" id="KW-0961">Cell wall biogenesis/degradation</keyword>
<dbReference type="FunCoup" id="A0A1B1YUZ6">
    <property type="interactions" value="468"/>
</dbReference>
<evidence type="ECO:0000256" key="7">
    <source>
        <dbReference type="ARBA" id="ARBA00022729"/>
    </source>
</evidence>
<dbReference type="OrthoDB" id="9795979at2"/>
<keyword evidence="10" id="KW-0573">Peptidoglycan synthesis</keyword>
<dbReference type="Pfam" id="PF07943">
    <property type="entry name" value="PBP5_C"/>
    <property type="match status" value="1"/>
</dbReference>
<organism evidence="18 19">
    <name type="scientific">Immundisolibacter cernigliae</name>
    <dbReference type="NCBI Taxonomy" id="1810504"/>
    <lineage>
        <taxon>Bacteria</taxon>
        <taxon>Pseudomonadati</taxon>
        <taxon>Pseudomonadota</taxon>
        <taxon>Gammaproteobacteria</taxon>
        <taxon>Immundisolibacterales</taxon>
        <taxon>Immundisolibacteraceae</taxon>
        <taxon>Immundisolibacter</taxon>
    </lineage>
</organism>
<dbReference type="EMBL" id="CP014671">
    <property type="protein sequence ID" value="ANX04549.1"/>
    <property type="molecule type" value="Genomic_DNA"/>
</dbReference>
<dbReference type="PANTHER" id="PTHR21581:SF6">
    <property type="entry name" value="TRAFFICKING PROTEIN PARTICLE COMPLEX SUBUNIT 12"/>
    <property type="match status" value="1"/>
</dbReference>
<dbReference type="PANTHER" id="PTHR21581">
    <property type="entry name" value="D-ALANYL-D-ALANINE CARBOXYPEPTIDASE"/>
    <property type="match status" value="1"/>
</dbReference>
<dbReference type="InterPro" id="IPR037167">
    <property type="entry name" value="Peptidase_S11_C_sf"/>
</dbReference>
<sequence length="382" mass="41921">MQSRYALVRRAFGLMFLTAAATAAPVPVPSAPQLGARSYLLYDYHTGQILTAKDPEVPQPPASLTKIMTAYVAFDALKKGELKLDEEITISAEAWRTGGSRSFIDPAKPVPVEVLVHGVLTQSGNDATLALAEHMAGTETAFADLMNAHAKRLGLTQTHFVNSHGLPADDHYSSPLDMAHLAAATIRDFPDYYPWYALKSFTWNNITQPNRNRLLFWDKSVDGLKTGYTEAAGYCLVTSAQREDMRLIAVIMGSASDRSRFQEAQALFNWGFRFYETHRLYPAGEKRTDAPVFGGQESSVPLGLAEDAYITVPRGKYAELAASVEVAPRLTAPVAKGSAQGTLRVKLGDEVLMERPLVALADVGEGNIFRRAIDAARLWWQE</sequence>
<evidence type="ECO:0000256" key="6">
    <source>
        <dbReference type="ARBA" id="ARBA00022670"/>
    </source>
</evidence>
<name>A0A1B1YUZ6_9GAMM</name>
<dbReference type="RefSeq" id="WP_068804970.1">
    <property type="nucleotide sequence ID" value="NZ_CP014671.1"/>
</dbReference>
<keyword evidence="9" id="KW-0133">Cell shape</keyword>
<reference evidence="19" key="1">
    <citation type="submission" date="2016-03" db="EMBL/GenBank/DDBJ databases">
        <title>Complete genome sequence of Solimmundus cernigliae, representing a novel lineage of polycyclic aromatic hydrocarbon degraders within the Gammaproteobacteria.</title>
        <authorList>
            <person name="Singleton D.R."/>
            <person name="Dickey A.N."/>
            <person name="Scholl E.H."/>
            <person name="Wright F.A."/>
            <person name="Aitken M.D."/>
        </authorList>
    </citation>
    <scope>NUCLEOTIDE SEQUENCE [LARGE SCALE GENOMIC DNA]</scope>
    <source>
        <strain evidence="19">TR3.2</strain>
    </source>
</reference>
<protein>
    <recommendedName>
        <fullName evidence="4">serine-type D-Ala-D-Ala carboxypeptidase</fullName>
        <ecNumber evidence="4">3.4.16.4</ecNumber>
    </recommendedName>
</protein>
<keyword evidence="6" id="KW-0645">Protease</keyword>
<feature type="active site" evidence="13">
    <location>
        <position position="123"/>
    </location>
</feature>
<evidence type="ECO:0000256" key="15">
    <source>
        <dbReference type="RuleBase" id="RU004016"/>
    </source>
</evidence>
<dbReference type="GO" id="GO:0009002">
    <property type="term" value="F:serine-type D-Ala-D-Ala carboxypeptidase activity"/>
    <property type="evidence" value="ECO:0007669"/>
    <property type="project" value="UniProtKB-EC"/>
</dbReference>
<dbReference type="UniPathway" id="UPA00219"/>
<feature type="domain" description="Peptidase S11 D-Ala-D-Ala carboxypeptidase A C-terminal" evidence="17">
    <location>
        <begin position="275"/>
        <end position="365"/>
    </location>
</feature>
<evidence type="ECO:0000256" key="4">
    <source>
        <dbReference type="ARBA" id="ARBA00012448"/>
    </source>
</evidence>
<dbReference type="InterPro" id="IPR001967">
    <property type="entry name" value="Peptidase_S11_N"/>
</dbReference>
<comment type="similarity">
    <text evidence="3 15">Belongs to the peptidase S11 family.</text>
</comment>
<keyword evidence="8" id="KW-0378">Hydrolase</keyword>
<evidence type="ECO:0000256" key="16">
    <source>
        <dbReference type="SAM" id="SignalP"/>
    </source>
</evidence>
<evidence type="ECO:0000313" key="18">
    <source>
        <dbReference type="EMBL" id="ANX04549.1"/>
    </source>
</evidence>
<feature type="active site" description="Proton acceptor" evidence="13">
    <location>
        <position position="66"/>
    </location>
</feature>
<evidence type="ECO:0000256" key="5">
    <source>
        <dbReference type="ARBA" id="ARBA00022645"/>
    </source>
</evidence>
<comment type="catalytic activity">
    <reaction evidence="12">
        <text>Preferential cleavage: (Ac)2-L-Lys-D-Ala-|-D-Ala. Also transpeptidation of peptidyl-alanyl moieties that are N-acyl substituents of D-alanine.</text>
        <dbReference type="EC" id="3.4.16.4"/>
    </reaction>
</comment>
<feature type="binding site" evidence="14">
    <location>
        <position position="225"/>
    </location>
    <ligand>
        <name>substrate</name>
    </ligand>
</feature>
<dbReference type="STRING" id="1810504.PG2T_10440"/>
<dbReference type="InParanoid" id="A0A1B1YUZ6"/>
<keyword evidence="7 16" id="KW-0732">Signal</keyword>
<dbReference type="GO" id="GO:0009252">
    <property type="term" value="P:peptidoglycan biosynthetic process"/>
    <property type="evidence" value="ECO:0007669"/>
    <property type="project" value="UniProtKB-UniPathway"/>
</dbReference>
<keyword evidence="19" id="KW-1185">Reference proteome</keyword>
<dbReference type="GO" id="GO:0008360">
    <property type="term" value="P:regulation of cell shape"/>
    <property type="evidence" value="ECO:0007669"/>
    <property type="project" value="UniProtKB-KW"/>
</dbReference>
<evidence type="ECO:0000259" key="17">
    <source>
        <dbReference type="SMART" id="SM00936"/>
    </source>
</evidence>
<dbReference type="InterPro" id="IPR012907">
    <property type="entry name" value="Peptidase_S11_C"/>
</dbReference>
<dbReference type="AlphaFoldDB" id="A0A1B1YUZ6"/>
<evidence type="ECO:0000256" key="2">
    <source>
        <dbReference type="ARBA" id="ARBA00004752"/>
    </source>
</evidence>
<evidence type="ECO:0000256" key="12">
    <source>
        <dbReference type="ARBA" id="ARBA00034000"/>
    </source>
</evidence>
<accession>A0A1B1YUZ6</accession>
<evidence type="ECO:0000313" key="19">
    <source>
        <dbReference type="Proteomes" id="UP000092952"/>
    </source>
</evidence>
<comment type="pathway">
    <text evidence="2">Cell wall biogenesis; peptidoglycan biosynthesis.</text>
</comment>
<dbReference type="InterPro" id="IPR015956">
    <property type="entry name" value="Peniciliin-bd_prot_C_sf"/>
</dbReference>
<comment type="function">
    <text evidence="1">Removes C-terminal D-alanyl residues from sugar-peptide cell wall precursors.</text>
</comment>
<evidence type="ECO:0000256" key="13">
    <source>
        <dbReference type="PIRSR" id="PIRSR618044-1"/>
    </source>
</evidence>
<dbReference type="Pfam" id="PF00768">
    <property type="entry name" value="Peptidase_S11"/>
    <property type="match status" value="1"/>
</dbReference>
<dbReference type="SMART" id="SM00936">
    <property type="entry name" value="PBP5_C"/>
    <property type="match status" value="1"/>
</dbReference>